<protein>
    <submittedName>
        <fullName evidence="2">Uncharacterized protein</fullName>
    </submittedName>
</protein>
<gene>
    <name evidence="2" type="ORF">S06H3_00516</name>
</gene>
<organism evidence="2">
    <name type="scientific">marine sediment metagenome</name>
    <dbReference type="NCBI Taxonomy" id="412755"/>
    <lineage>
        <taxon>unclassified sequences</taxon>
        <taxon>metagenomes</taxon>
        <taxon>ecological metagenomes</taxon>
    </lineage>
</organism>
<reference evidence="2" key="1">
    <citation type="journal article" date="2014" name="Front. Microbiol.">
        <title>High frequency of phylogenetically diverse reductive dehalogenase-homologous genes in deep subseafloor sedimentary metagenomes.</title>
        <authorList>
            <person name="Kawai M."/>
            <person name="Futagami T."/>
            <person name="Toyoda A."/>
            <person name="Takaki Y."/>
            <person name="Nishi S."/>
            <person name="Hori S."/>
            <person name="Arai W."/>
            <person name="Tsubouchi T."/>
            <person name="Morono Y."/>
            <person name="Uchiyama I."/>
            <person name="Ito T."/>
            <person name="Fujiyama A."/>
            <person name="Inagaki F."/>
            <person name="Takami H."/>
        </authorList>
    </citation>
    <scope>NUCLEOTIDE SEQUENCE</scope>
    <source>
        <strain evidence="2">Expedition CK06-06</strain>
    </source>
</reference>
<feature type="region of interest" description="Disordered" evidence="1">
    <location>
        <begin position="34"/>
        <end position="57"/>
    </location>
</feature>
<dbReference type="EMBL" id="BARV01000095">
    <property type="protein sequence ID" value="GAH93246.1"/>
    <property type="molecule type" value="Genomic_DNA"/>
</dbReference>
<accession>X1JEV9</accession>
<comment type="caution">
    <text evidence="2">The sequence shown here is derived from an EMBL/GenBank/DDBJ whole genome shotgun (WGS) entry which is preliminary data.</text>
</comment>
<evidence type="ECO:0000256" key="1">
    <source>
        <dbReference type="SAM" id="MobiDB-lite"/>
    </source>
</evidence>
<evidence type="ECO:0000313" key="2">
    <source>
        <dbReference type="EMBL" id="GAH93246.1"/>
    </source>
</evidence>
<dbReference type="AlphaFoldDB" id="X1JEV9"/>
<name>X1JEV9_9ZZZZ</name>
<proteinExistence type="predicted"/>
<sequence length="57" mass="6457">MSAQEVLDYIEDIMDDYVLRPTQKIDTLMQAIEDAESGDVDVDDDDDDDVDDDEDGE</sequence>